<accession>A0ABR8Y5I5</accession>
<comment type="caution">
    <text evidence="1">The sequence shown here is derived from an EMBL/GenBank/DDBJ whole genome shotgun (WGS) entry which is preliminary data.</text>
</comment>
<dbReference type="EMBL" id="JACSPP010000006">
    <property type="protein sequence ID" value="MBD8039465.1"/>
    <property type="molecule type" value="Genomic_DNA"/>
</dbReference>
<sequence length="93" mass="10832">MCEYAEIENIQLSNGKTVKEVNENVRKEVEHIYLEGWAKGISIPFWDKQGNFYLANPDGSEDLVEFNRKERSYKVISRVADKGKGRYAYLLNK</sequence>
<organism evidence="1 2">
    <name type="scientific">Phocaeicola intestinalis</name>
    <dbReference type="NCBI Taxonomy" id="2762212"/>
    <lineage>
        <taxon>Bacteria</taxon>
        <taxon>Pseudomonadati</taxon>
        <taxon>Bacteroidota</taxon>
        <taxon>Bacteroidia</taxon>
        <taxon>Bacteroidales</taxon>
        <taxon>Bacteroidaceae</taxon>
        <taxon>Phocaeicola</taxon>
    </lineage>
</organism>
<evidence type="ECO:0000313" key="1">
    <source>
        <dbReference type="EMBL" id="MBD8039465.1"/>
    </source>
</evidence>
<name>A0ABR8Y5I5_9BACT</name>
<reference evidence="1 2" key="1">
    <citation type="submission" date="2020-08" db="EMBL/GenBank/DDBJ databases">
        <title>A Genomic Blueprint of the Chicken Gut Microbiome.</title>
        <authorList>
            <person name="Gilroy R."/>
            <person name="Ravi A."/>
            <person name="Getino M."/>
            <person name="Pursley I."/>
            <person name="Horton D.L."/>
            <person name="Alikhan N.-F."/>
            <person name="Baker D."/>
            <person name="Gharbi K."/>
            <person name="Hall N."/>
            <person name="Watson M."/>
            <person name="Adriaenssens E.M."/>
            <person name="Foster-Nyarko E."/>
            <person name="Jarju S."/>
            <person name="Secka A."/>
            <person name="Antonio M."/>
            <person name="Oren A."/>
            <person name="Chaudhuri R."/>
            <person name="La Ragione R.M."/>
            <person name="Hildebrand F."/>
            <person name="Pallen M.J."/>
        </authorList>
    </citation>
    <scope>NUCLEOTIDE SEQUENCE [LARGE SCALE GENOMIC DNA]</scope>
    <source>
        <strain evidence="1 2">Sa1CVN1</strain>
    </source>
</reference>
<evidence type="ECO:0000313" key="2">
    <source>
        <dbReference type="Proteomes" id="UP000620874"/>
    </source>
</evidence>
<keyword evidence="2" id="KW-1185">Reference proteome</keyword>
<proteinExistence type="predicted"/>
<protein>
    <submittedName>
        <fullName evidence="1">Xenobiotic reductase B</fullName>
    </submittedName>
</protein>
<dbReference type="Proteomes" id="UP000620874">
    <property type="component" value="Unassembled WGS sequence"/>
</dbReference>
<dbReference type="RefSeq" id="WP_087211849.1">
    <property type="nucleotide sequence ID" value="NZ_JACSPP010000006.1"/>
</dbReference>
<gene>
    <name evidence="1" type="ORF">H9625_03190</name>
</gene>